<evidence type="ECO:0000313" key="3">
    <source>
        <dbReference type="EMBL" id="GLF96697.1"/>
    </source>
</evidence>
<dbReference type="Proteomes" id="UP001291653">
    <property type="component" value="Unassembled WGS sequence"/>
</dbReference>
<proteinExistence type="predicted"/>
<dbReference type="InterPro" id="IPR000073">
    <property type="entry name" value="AB_hydrolase_1"/>
</dbReference>
<dbReference type="RefSeq" id="WP_323448717.1">
    <property type="nucleotide sequence ID" value="NZ_BSBI01000008.1"/>
</dbReference>
<sequence length="342" mass="34991">MSRPASPKPSVPAGSPAPVPAAGADRRRRPPGRPPSGPPVRAGGGALSRPPHSAGVRRIALDAGGPTLSALLAEADGPPRATILALHGGGMTAAYFDGQAHPGLSLLTLGAALGYTVLAVDRPGYGSSAAALPDGATLAEQAATLRRALDDHAGRSPLGAGVFVVAHSYGGKLALTAAARGLHDDLVGIDISGCGHRYAAPPPNGGPPAFGGHGGPRLNWGPLTLYPPQTFALAGSVVAPMPLREAAEAARWERTFPTVAAGVRVPVRLTFAEHEGWWRHDPEALEELSGLLSADRLLIDRQPAAGHNISLGWAARAYHLRALGFLEECLQARVSGPAARTP</sequence>
<dbReference type="Pfam" id="PF12697">
    <property type="entry name" value="Abhydrolase_6"/>
    <property type="match status" value="1"/>
</dbReference>
<accession>A0ABQ5P2H0</accession>
<evidence type="ECO:0000313" key="4">
    <source>
        <dbReference type="Proteomes" id="UP001291653"/>
    </source>
</evidence>
<organism evidence="3 4">
    <name type="scientific">Streptomyces yaizuensis</name>
    <dbReference type="NCBI Taxonomy" id="2989713"/>
    <lineage>
        <taxon>Bacteria</taxon>
        <taxon>Bacillati</taxon>
        <taxon>Actinomycetota</taxon>
        <taxon>Actinomycetes</taxon>
        <taxon>Kitasatosporales</taxon>
        <taxon>Streptomycetaceae</taxon>
        <taxon>Streptomyces</taxon>
    </lineage>
</organism>
<reference evidence="3 4" key="1">
    <citation type="submission" date="2022-10" db="EMBL/GenBank/DDBJ databases">
        <title>Draft genome sequence of Streptomyces sp. YSPA8.</title>
        <authorList>
            <person name="Moriuchi R."/>
            <person name="Dohra H."/>
            <person name="Yamamura H."/>
            <person name="Kodani S."/>
        </authorList>
    </citation>
    <scope>NUCLEOTIDE SEQUENCE [LARGE SCALE GENOMIC DNA]</scope>
    <source>
        <strain evidence="3 4">YSPA8</strain>
    </source>
</reference>
<keyword evidence="4" id="KW-1185">Reference proteome</keyword>
<evidence type="ECO:0000256" key="1">
    <source>
        <dbReference type="SAM" id="MobiDB-lite"/>
    </source>
</evidence>
<gene>
    <name evidence="3" type="ORF">SYYSPA8_20390</name>
</gene>
<dbReference type="InterPro" id="IPR029058">
    <property type="entry name" value="AB_hydrolase_fold"/>
</dbReference>
<dbReference type="SUPFAM" id="SSF53474">
    <property type="entry name" value="alpha/beta-Hydrolases"/>
    <property type="match status" value="1"/>
</dbReference>
<feature type="compositionally biased region" description="Pro residues" evidence="1">
    <location>
        <begin position="1"/>
        <end position="19"/>
    </location>
</feature>
<dbReference type="Gene3D" id="3.40.50.1820">
    <property type="entry name" value="alpha/beta hydrolase"/>
    <property type="match status" value="1"/>
</dbReference>
<feature type="domain" description="AB hydrolase-1" evidence="2">
    <location>
        <begin position="83"/>
        <end position="284"/>
    </location>
</feature>
<name>A0ABQ5P2H0_9ACTN</name>
<evidence type="ECO:0000259" key="2">
    <source>
        <dbReference type="Pfam" id="PF12697"/>
    </source>
</evidence>
<dbReference type="GO" id="GO:0016787">
    <property type="term" value="F:hydrolase activity"/>
    <property type="evidence" value="ECO:0007669"/>
    <property type="project" value="UniProtKB-KW"/>
</dbReference>
<comment type="caution">
    <text evidence="3">The sequence shown here is derived from an EMBL/GenBank/DDBJ whole genome shotgun (WGS) entry which is preliminary data.</text>
</comment>
<protein>
    <submittedName>
        <fullName evidence="3">Alpha/beta hydrolase</fullName>
    </submittedName>
</protein>
<dbReference type="EMBL" id="BSBI01000008">
    <property type="protein sequence ID" value="GLF96697.1"/>
    <property type="molecule type" value="Genomic_DNA"/>
</dbReference>
<feature type="region of interest" description="Disordered" evidence="1">
    <location>
        <begin position="1"/>
        <end position="53"/>
    </location>
</feature>
<keyword evidence="3" id="KW-0378">Hydrolase</keyword>